<comment type="subcellular location">
    <subcellularLocation>
        <location evidence="1">Membrane</location>
        <topology evidence="1">Multi-pass membrane protein</topology>
    </subcellularLocation>
</comment>
<dbReference type="GO" id="GO:0016020">
    <property type="term" value="C:membrane"/>
    <property type="evidence" value="ECO:0007669"/>
    <property type="project" value="UniProtKB-SubCell"/>
</dbReference>
<dbReference type="EMBL" id="LAQU01000006">
    <property type="protein sequence ID" value="KKB64099.1"/>
    <property type="molecule type" value="Genomic_DNA"/>
</dbReference>
<dbReference type="OrthoDB" id="9810601at2"/>
<organism evidence="6 7">
    <name type="scientific">Robbsia andropogonis</name>
    <dbReference type="NCBI Taxonomy" id="28092"/>
    <lineage>
        <taxon>Bacteria</taxon>
        <taxon>Pseudomonadati</taxon>
        <taxon>Pseudomonadota</taxon>
        <taxon>Betaproteobacteria</taxon>
        <taxon>Burkholderiales</taxon>
        <taxon>Burkholderiaceae</taxon>
        <taxon>Robbsia</taxon>
    </lineage>
</organism>
<dbReference type="Pfam" id="PF02674">
    <property type="entry name" value="Colicin_V"/>
    <property type="match status" value="1"/>
</dbReference>
<dbReference type="PANTHER" id="PTHR36926">
    <property type="entry name" value="COLICIN V PRODUCTION PROTEIN"/>
    <property type="match status" value="1"/>
</dbReference>
<evidence type="ECO:0000313" key="6">
    <source>
        <dbReference type="EMBL" id="KKB64099.1"/>
    </source>
</evidence>
<evidence type="ECO:0000256" key="2">
    <source>
        <dbReference type="ARBA" id="ARBA00022692"/>
    </source>
</evidence>
<feature type="transmembrane region" description="Helical" evidence="5">
    <location>
        <begin position="6"/>
        <end position="22"/>
    </location>
</feature>
<evidence type="ECO:0000256" key="4">
    <source>
        <dbReference type="ARBA" id="ARBA00023136"/>
    </source>
</evidence>
<keyword evidence="2 5" id="KW-0812">Transmembrane</keyword>
<feature type="transmembrane region" description="Helical" evidence="5">
    <location>
        <begin position="66"/>
        <end position="90"/>
    </location>
</feature>
<dbReference type="InterPro" id="IPR003825">
    <property type="entry name" value="Colicin-V_CvpA"/>
</dbReference>
<dbReference type="PANTHER" id="PTHR36926:SF1">
    <property type="entry name" value="COLICIN V PRODUCTION PROTEIN"/>
    <property type="match status" value="1"/>
</dbReference>
<dbReference type="PATRIC" id="fig|28092.6.peg.1852"/>
<reference evidence="6 7" key="1">
    <citation type="submission" date="2015-03" db="EMBL/GenBank/DDBJ databases">
        <title>Draft Genome Sequence of Burkholderia andropogonis type strain ICMP2807, isolated from Sorghum bicolor.</title>
        <authorList>
            <person name="Lopes-Santos L."/>
            <person name="Castro D.B."/>
            <person name="Ottoboni L.M."/>
            <person name="Park D."/>
            <person name="Weirc B.S."/>
            <person name="Destefano S.A."/>
        </authorList>
    </citation>
    <scope>NUCLEOTIDE SEQUENCE [LARGE SCALE GENOMIC DNA]</scope>
    <source>
        <strain evidence="6 7">ICMP2807</strain>
    </source>
</reference>
<dbReference type="Proteomes" id="UP000033618">
    <property type="component" value="Unassembled WGS sequence"/>
</dbReference>
<accession>A0A0F5K2L4</accession>
<proteinExistence type="predicted"/>
<feature type="transmembrane region" description="Helical" evidence="5">
    <location>
        <begin position="29"/>
        <end position="46"/>
    </location>
</feature>
<evidence type="ECO:0000256" key="1">
    <source>
        <dbReference type="ARBA" id="ARBA00004141"/>
    </source>
</evidence>
<keyword evidence="4 5" id="KW-0472">Membrane</keyword>
<dbReference type="RefSeq" id="WP_046152660.1">
    <property type="nucleotide sequence ID" value="NZ_CADFGU010000002.1"/>
</dbReference>
<dbReference type="GO" id="GO:0009403">
    <property type="term" value="P:toxin biosynthetic process"/>
    <property type="evidence" value="ECO:0007669"/>
    <property type="project" value="InterPro"/>
</dbReference>
<dbReference type="STRING" id="28092.WM40_07800"/>
<gene>
    <name evidence="6" type="ORF">WM40_07800</name>
</gene>
<evidence type="ECO:0000256" key="3">
    <source>
        <dbReference type="ARBA" id="ARBA00022989"/>
    </source>
</evidence>
<sequence>MLTAFDYVVIAVILLSALRGAWRGLVGELFALVGWVVALIVAARFADQVAVYVPANWPGGALTQWVVGFIVIAAAVLVISTVGSALLSRLTEIGGLRSVDRGLGLMFGLARGVVIVVLLFAGAKFTELPKTAFWRHAMLRPYVAQVVASVAPHLPVQMQALLSR</sequence>
<name>A0A0F5K2L4_9BURK</name>
<dbReference type="AlphaFoldDB" id="A0A0F5K2L4"/>
<evidence type="ECO:0000313" key="7">
    <source>
        <dbReference type="Proteomes" id="UP000033618"/>
    </source>
</evidence>
<feature type="transmembrane region" description="Helical" evidence="5">
    <location>
        <begin position="102"/>
        <end position="122"/>
    </location>
</feature>
<keyword evidence="3 5" id="KW-1133">Transmembrane helix</keyword>
<keyword evidence="7" id="KW-1185">Reference proteome</keyword>
<evidence type="ECO:0000256" key="5">
    <source>
        <dbReference type="SAM" id="Phobius"/>
    </source>
</evidence>
<protein>
    <submittedName>
        <fullName evidence="6">Bacteriocin production protein</fullName>
    </submittedName>
</protein>
<comment type="caution">
    <text evidence="6">The sequence shown here is derived from an EMBL/GenBank/DDBJ whole genome shotgun (WGS) entry which is preliminary data.</text>
</comment>
<dbReference type="InterPro" id="IPR052719">
    <property type="entry name" value="CvpA-like"/>
</dbReference>